<keyword evidence="2" id="KW-0342">GTP-binding</keyword>
<gene>
    <name evidence="5" type="ORF">MNOR_LOCUS22703</name>
</gene>
<dbReference type="EMBL" id="CAXKWB010019357">
    <property type="protein sequence ID" value="CAL4121841.1"/>
    <property type="molecule type" value="Genomic_DNA"/>
</dbReference>
<dbReference type="Gene3D" id="3.40.50.300">
    <property type="entry name" value="P-loop containing nucleotide triphosphate hydrolases"/>
    <property type="match status" value="1"/>
</dbReference>
<evidence type="ECO:0000313" key="5">
    <source>
        <dbReference type="EMBL" id="CAL4121841.1"/>
    </source>
</evidence>
<evidence type="ECO:0000256" key="3">
    <source>
        <dbReference type="PROSITE-ProRule" id="PRU01052"/>
    </source>
</evidence>
<dbReference type="Pfam" id="PF02263">
    <property type="entry name" value="GBP"/>
    <property type="match status" value="1"/>
</dbReference>
<comment type="caution">
    <text evidence="5">The sequence shown here is derived from an EMBL/GenBank/DDBJ whole genome shotgun (WGS) entry which is preliminary data.</text>
</comment>
<dbReference type="GO" id="GO:0003924">
    <property type="term" value="F:GTPase activity"/>
    <property type="evidence" value="ECO:0007669"/>
    <property type="project" value="InterPro"/>
</dbReference>
<keyword evidence="1" id="KW-0547">Nucleotide-binding</keyword>
<comment type="similarity">
    <text evidence="3">Belongs to the TRAFAC class dynamin-like GTPase superfamily. GB1/RHD3 GTPase family.</text>
</comment>
<dbReference type="Proteomes" id="UP001497623">
    <property type="component" value="Unassembled WGS sequence"/>
</dbReference>
<dbReference type="PANTHER" id="PTHR10751">
    <property type="entry name" value="GUANYLATE BINDING PROTEIN"/>
    <property type="match status" value="1"/>
</dbReference>
<feature type="domain" description="GB1/RHD3-type G" evidence="4">
    <location>
        <begin position="33"/>
        <end position="149"/>
    </location>
</feature>
<evidence type="ECO:0000313" key="6">
    <source>
        <dbReference type="Proteomes" id="UP001497623"/>
    </source>
</evidence>
<evidence type="ECO:0000256" key="1">
    <source>
        <dbReference type="ARBA" id="ARBA00022741"/>
    </source>
</evidence>
<evidence type="ECO:0000256" key="2">
    <source>
        <dbReference type="ARBA" id="ARBA00023134"/>
    </source>
</evidence>
<evidence type="ECO:0000259" key="4">
    <source>
        <dbReference type="PROSITE" id="PS51715"/>
    </source>
</evidence>
<reference evidence="5 6" key="1">
    <citation type="submission" date="2024-05" db="EMBL/GenBank/DDBJ databases">
        <authorList>
            <person name="Wallberg A."/>
        </authorList>
    </citation>
    <scope>NUCLEOTIDE SEQUENCE [LARGE SCALE GENOMIC DNA]</scope>
</reference>
<dbReference type="InterPro" id="IPR030386">
    <property type="entry name" value="G_GB1_RHD3_dom"/>
</dbReference>
<proteinExistence type="inferred from homology"/>
<sequence>MESKPGKVVSIFSNNKAQMENLRKILDQDGIRDLPLVVMPIAGEFRTGKSFLLSYLLRYLRDKDFGDDTEALVGFDHKHTSKPVTQGITVWDQPLIVEVPKDDGSKKKILVVLMDSQGLLCAKDNKQSTCVFALTTMISSYMVFNIMKQ</sequence>
<feature type="non-terminal residue" evidence="5">
    <location>
        <position position="149"/>
    </location>
</feature>
<dbReference type="InterPro" id="IPR027417">
    <property type="entry name" value="P-loop_NTPase"/>
</dbReference>
<protein>
    <recommendedName>
        <fullName evidence="4">GB1/RHD3-type G domain-containing protein</fullName>
    </recommendedName>
</protein>
<dbReference type="AlphaFoldDB" id="A0AAV2RC89"/>
<name>A0AAV2RC89_MEGNR</name>
<organism evidence="5 6">
    <name type="scientific">Meganyctiphanes norvegica</name>
    <name type="common">Northern krill</name>
    <name type="synonym">Thysanopoda norvegica</name>
    <dbReference type="NCBI Taxonomy" id="48144"/>
    <lineage>
        <taxon>Eukaryota</taxon>
        <taxon>Metazoa</taxon>
        <taxon>Ecdysozoa</taxon>
        <taxon>Arthropoda</taxon>
        <taxon>Crustacea</taxon>
        <taxon>Multicrustacea</taxon>
        <taxon>Malacostraca</taxon>
        <taxon>Eumalacostraca</taxon>
        <taxon>Eucarida</taxon>
        <taxon>Euphausiacea</taxon>
        <taxon>Euphausiidae</taxon>
        <taxon>Meganyctiphanes</taxon>
    </lineage>
</organism>
<dbReference type="SUPFAM" id="SSF52540">
    <property type="entry name" value="P-loop containing nucleoside triphosphate hydrolases"/>
    <property type="match status" value="1"/>
</dbReference>
<accession>A0AAV2RC89</accession>
<dbReference type="InterPro" id="IPR015894">
    <property type="entry name" value="Guanylate-bd_N"/>
</dbReference>
<dbReference type="GO" id="GO:0005525">
    <property type="term" value="F:GTP binding"/>
    <property type="evidence" value="ECO:0007669"/>
    <property type="project" value="UniProtKB-KW"/>
</dbReference>
<dbReference type="PROSITE" id="PS51715">
    <property type="entry name" value="G_GB1_RHD3"/>
    <property type="match status" value="1"/>
</dbReference>
<keyword evidence="6" id="KW-1185">Reference proteome</keyword>